<evidence type="ECO:0000256" key="1">
    <source>
        <dbReference type="SAM" id="MobiDB-lite"/>
    </source>
</evidence>
<gene>
    <name evidence="2" type="ORF">QVD17_36842</name>
</gene>
<evidence type="ECO:0000313" key="2">
    <source>
        <dbReference type="EMBL" id="KAK1410307.1"/>
    </source>
</evidence>
<keyword evidence="3" id="KW-1185">Reference proteome</keyword>
<organism evidence="2 3">
    <name type="scientific">Tagetes erecta</name>
    <name type="common">African marigold</name>
    <dbReference type="NCBI Taxonomy" id="13708"/>
    <lineage>
        <taxon>Eukaryota</taxon>
        <taxon>Viridiplantae</taxon>
        <taxon>Streptophyta</taxon>
        <taxon>Embryophyta</taxon>
        <taxon>Tracheophyta</taxon>
        <taxon>Spermatophyta</taxon>
        <taxon>Magnoliopsida</taxon>
        <taxon>eudicotyledons</taxon>
        <taxon>Gunneridae</taxon>
        <taxon>Pentapetalae</taxon>
        <taxon>asterids</taxon>
        <taxon>campanulids</taxon>
        <taxon>Asterales</taxon>
        <taxon>Asteraceae</taxon>
        <taxon>Asteroideae</taxon>
        <taxon>Heliantheae alliance</taxon>
        <taxon>Tageteae</taxon>
        <taxon>Tagetes</taxon>
    </lineage>
</organism>
<sequence length="104" mass="11766">MKKKKKKKKKIVLKMQRTAGVEGIERYGEKIVICHALPRHHFQLRDDVSCVVSTESFLDASQSSLWFRSSFTDERSYSIVMQERRRSVADGDESVSGSGDVGDG</sequence>
<name>A0AAD8JX47_TARER</name>
<dbReference type="Proteomes" id="UP001229421">
    <property type="component" value="Unassembled WGS sequence"/>
</dbReference>
<protein>
    <submittedName>
        <fullName evidence="2">Uncharacterized protein</fullName>
    </submittedName>
</protein>
<proteinExistence type="predicted"/>
<comment type="caution">
    <text evidence="2">The sequence shown here is derived from an EMBL/GenBank/DDBJ whole genome shotgun (WGS) entry which is preliminary data.</text>
</comment>
<accession>A0AAD8JX47</accession>
<evidence type="ECO:0000313" key="3">
    <source>
        <dbReference type="Proteomes" id="UP001229421"/>
    </source>
</evidence>
<dbReference type="EMBL" id="JAUHHV010000010">
    <property type="protein sequence ID" value="KAK1410307.1"/>
    <property type="molecule type" value="Genomic_DNA"/>
</dbReference>
<dbReference type="AlphaFoldDB" id="A0AAD8JX47"/>
<feature type="region of interest" description="Disordered" evidence="1">
    <location>
        <begin position="83"/>
        <end position="104"/>
    </location>
</feature>
<reference evidence="2" key="1">
    <citation type="journal article" date="2023" name="bioRxiv">
        <title>Improved chromosome-level genome assembly for marigold (Tagetes erecta).</title>
        <authorList>
            <person name="Jiang F."/>
            <person name="Yuan L."/>
            <person name="Wang S."/>
            <person name="Wang H."/>
            <person name="Xu D."/>
            <person name="Wang A."/>
            <person name="Fan W."/>
        </authorList>
    </citation>
    <scope>NUCLEOTIDE SEQUENCE</scope>
    <source>
        <strain evidence="2">WSJ</strain>
        <tissue evidence="2">Leaf</tissue>
    </source>
</reference>